<dbReference type="EC" id="2.7.13.3" evidence="2"/>
<keyword evidence="5" id="KW-0716">Sensory transduction</keyword>
<evidence type="ECO:0000256" key="15">
    <source>
        <dbReference type="ARBA" id="ARBA00023170"/>
    </source>
</evidence>
<organism evidence="18 19">
    <name type="scientific">Sphingomonas yabuuchiae</name>
    <dbReference type="NCBI Taxonomy" id="172044"/>
    <lineage>
        <taxon>Bacteria</taxon>
        <taxon>Pseudomonadati</taxon>
        <taxon>Pseudomonadota</taxon>
        <taxon>Alphaproteobacteria</taxon>
        <taxon>Sphingomonadales</taxon>
        <taxon>Sphingomonadaceae</taxon>
        <taxon>Sphingomonas</taxon>
    </lineage>
</organism>
<keyword evidence="13" id="KW-0157">Chromophore</keyword>
<protein>
    <recommendedName>
        <fullName evidence="2">histidine kinase</fullName>
        <ecNumber evidence="2">2.7.13.3</ecNumber>
    </recommendedName>
</protein>
<keyword evidence="6" id="KW-0285">Flavoprotein</keyword>
<reference evidence="18 19" key="1">
    <citation type="submission" date="2020-08" db="EMBL/GenBank/DDBJ databases">
        <title>Genomic Encyclopedia of Type Strains, Phase IV (KMG-IV): sequencing the most valuable type-strain genomes for metagenomic binning, comparative biology and taxonomic classification.</title>
        <authorList>
            <person name="Goeker M."/>
        </authorList>
    </citation>
    <scope>NUCLEOTIDE SEQUENCE [LARGE SCALE GENOMIC DNA]</scope>
    <source>
        <strain evidence="18 19">DSM 14562</strain>
    </source>
</reference>
<keyword evidence="14" id="KW-0843">Virulence</keyword>
<evidence type="ECO:0000256" key="7">
    <source>
        <dbReference type="ARBA" id="ARBA00022643"/>
    </source>
</evidence>
<keyword evidence="4" id="KW-0597">Phosphoprotein</keyword>
<evidence type="ECO:0000256" key="6">
    <source>
        <dbReference type="ARBA" id="ARBA00022630"/>
    </source>
</evidence>
<keyword evidence="11" id="KW-0418">Kinase</keyword>
<evidence type="ECO:0000256" key="13">
    <source>
        <dbReference type="ARBA" id="ARBA00022991"/>
    </source>
</evidence>
<keyword evidence="7" id="KW-0288">FMN</keyword>
<dbReference type="InterPro" id="IPR035965">
    <property type="entry name" value="PAS-like_dom_sf"/>
</dbReference>
<sequence length="517" mass="56747">MIVTLGAAAERLPSRIGKDERAMHGRHVEFQPSHELLQATMDASTDMIQVFEAIRDEAGGIVDFRWVLNNHTSERKYGEVRGESLLQRNPGVIEEGIFDTFCRVTETGLPEQAERHYVHEQFDGWFFQTVVKLGDGVATTTRDITEWKESQAEVVRLREEVVKVKLAETEGQLAAIFATAPIGLSVLSLDGRFLRVNDELCRILGRSREAVLHLRVPDVTHPDDLPPSLVAIEEAVSTGRPATLDKRYSRPDGSLVWASSTLSVLPKGDGQPDRLLVVTADLSERRKADEALRRSEALQRVLIAELQHRTSNLLGVVRSIAENTARGSTSLPDFRARFDDRLDALSRVQGLLSRLNEQDRVTFDGLLHAELIAMDGRADAVTLRGPTGVRLRSSTVNTLAMAIHELATNAMKYGALGQGGGRLAISWALQAEGPNGKPWLHIDWRESGVRMPEGAWPTGTGQGRELIERALPYQLGARTTYRLGEDGVHCTIAIPVSTTVGADERGSANGDEVATAA</sequence>
<evidence type="ECO:0000256" key="4">
    <source>
        <dbReference type="ARBA" id="ARBA00022553"/>
    </source>
</evidence>
<dbReference type="CDD" id="cd00130">
    <property type="entry name" value="PAS"/>
    <property type="match status" value="1"/>
</dbReference>
<name>A0ABR6K7V3_9SPHN</name>
<dbReference type="SMART" id="SM00086">
    <property type="entry name" value="PAC"/>
    <property type="match status" value="1"/>
</dbReference>
<evidence type="ECO:0000259" key="17">
    <source>
        <dbReference type="PROSITE" id="PS50113"/>
    </source>
</evidence>
<keyword evidence="8" id="KW-0808">Transferase</keyword>
<keyword evidence="15" id="KW-0675">Receptor</keyword>
<dbReference type="NCBIfam" id="TIGR00229">
    <property type="entry name" value="sensory_box"/>
    <property type="match status" value="1"/>
</dbReference>
<dbReference type="InterPro" id="IPR001610">
    <property type="entry name" value="PAC"/>
</dbReference>
<dbReference type="Proteomes" id="UP000584663">
    <property type="component" value="Unassembled WGS sequence"/>
</dbReference>
<evidence type="ECO:0000313" key="18">
    <source>
        <dbReference type="EMBL" id="MBB4609181.1"/>
    </source>
</evidence>
<feature type="domain" description="PAS" evidence="16">
    <location>
        <begin position="169"/>
        <end position="239"/>
    </location>
</feature>
<dbReference type="InterPro" id="IPR000700">
    <property type="entry name" value="PAS-assoc_C"/>
</dbReference>
<keyword evidence="9" id="KW-0677">Repeat</keyword>
<feature type="domain" description="PAC" evidence="17">
    <location>
        <begin position="242"/>
        <end position="294"/>
    </location>
</feature>
<keyword evidence="12" id="KW-0067">ATP-binding</keyword>
<keyword evidence="3" id="KW-0600">Photoreceptor protein</keyword>
<dbReference type="Pfam" id="PF08447">
    <property type="entry name" value="PAS_3"/>
    <property type="match status" value="1"/>
</dbReference>
<evidence type="ECO:0000313" key="19">
    <source>
        <dbReference type="Proteomes" id="UP000584663"/>
    </source>
</evidence>
<dbReference type="EMBL" id="JACHNX010000004">
    <property type="protein sequence ID" value="MBB4609181.1"/>
    <property type="molecule type" value="Genomic_DNA"/>
</dbReference>
<evidence type="ECO:0000256" key="11">
    <source>
        <dbReference type="ARBA" id="ARBA00022777"/>
    </source>
</evidence>
<dbReference type="InterPro" id="IPR011102">
    <property type="entry name" value="Sig_transdc_His_kinase_HWE"/>
</dbReference>
<keyword evidence="19" id="KW-1185">Reference proteome</keyword>
<dbReference type="SMART" id="SM00911">
    <property type="entry name" value="HWE_HK"/>
    <property type="match status" value="1"/>
</dbReference>
<evidence type="ECO:0000256" key="8">
    <source>
        <dbReference type="ARBA" id="ARBA00022679"/>
    </source>
</evidence>
<evidence type="ECO:0000259" key="16">
    <source>
        <dbReference type="PROSITE" id="PS50112"/>
    </source>
</evidence>
<keyword evidence="10" id="KW-0547">Nucleotide-binding</keyword>
<dbReference type="SUPFAM" id="SSF55874">
    <property type="entry name" value="ATPase domain of HSP90 chaperone/DNA topoisomerase II/histidine kinase"/>
    <property type="match status" value="1"/>
</dbReference>
<dbReference type="Gene3D" id="3.30.565.10">
    <property type="entry name" value="Histidine kinase-like ATPase, C-terminal domain"/>
    <property type="match status" value="1"/>
</dbReference>
<evidence type="ECO:0000256" key="9">
    <source>
        <dbReference type="ARBA" id="ARBA00022737"/>
    </source>
</evidence>
<dbReference type="SUPFAM" id="SSF55785">
    <property type="entry name" value="PYP-like sensor domain (PAS domain)"/>
    <property type="match status" value="1"/>
</dbReference>
<dbReference type="SMART" id="SM00091">
    <property type="entry name" value="PAS"/>
    <property type="match status" value="1"/>
</dbReference>
<dbReference type="Pfam" id="PF07536">
    <property type="entry name" value="HWE_HK"/>
    <property type="match status" value="1"/>
</dbReference>
<proteinExistence type="predicted"/>
<accession>A0ABR6K7V3</accession>
<dbReference type="PANTHER" id="PTHR41523:SF7">
    <property type="entry name" value="HISTIDINE KINASE"/>
    <property type="match status" value="1"/>
</dbReference>
<evidence type="ECO:0000256" key="14">
    <source>
        <dbReference type="ARBA" id="ARBA00023026"/>
    </source>
</evidence>
<evidence type="ECO:0000256" key="5">
    <source>
        <dbReference type="ARBA" id="ARBA00022606"/>
    </source>
</evidence>
<dbReference type="Gene3D" id="3.30.450.20">
    <property type="entry name" value="PAS domain"/>
    <property type="match status" value="2"/>
</dbReference>
<dbReference type="PROSITE" id="PS50112">
    <property type="entry name" value="PAS"/>
    <property type="match status" value="1"/>
</dbReference>
<dbReference type="InterPro" id="IPR036890">
    <property type="entry name" value="HATPase_C_sf"/>
</dbReference>
<gene>
    <name evidence="18" type="ORF">GGQ89_001393</name>
</gene>
<dbReference type="PANTHER" id="PTHR41523">
    <property type="entry name" value="TWO-COMPONENT SYSTEM SENSOR PROTEIN"/>
    <property type="match status" value="1"/>
</dbReference>
<evidence type="ECO:0000256" key="12">
    <source>
        <dbReference type="ARBA" id="ARBA00022840"/>
    </source>
</evidence>
<dbReference type="InterPro" id="IPR013655">
    <property type="entry name" value="PAS_fold_3"/>
</dbReference>
<comment type="catalytic activity">
    <reaction evidence="1">
        <text>ATP + protein L-histidine = ADP + protein N-phospho-L-histidine.</text>
        <dbReference type="EC" id="2.7.13.3"/>
    </reaction>
</comment>
<evidence type="ECO:0000256" key="1">
    <source>
        <dbReference type="ARBA" id="ARBA00000085"/>
    </source>
</evidence>
<evidence type="ECO:0000256" key="2">
    <source>
        <dbReference type="ARBA" id="ARBA00012438"/>
    </source>
</evidence>
<comment type="caution">
    <text evidence="18">The sequence shown here is derived from an EMBL/GenBank/DDBJ whole genome shotgun (WGS) entry which is preliminary data.</text>
</comment>
<evidence type="ECO:0000256" key="10">
    <source>
        <dbReference type="ARBA" id="ARBA00022741"/>
    </source>
</evidence>
<evidence type="ECO:0000256" key="3">
    <source>
        <dbReference type="ARBA" id="ARBA00022543"/>
    </source>
</evidence>
<dbReference type="InterPro" id="IPR000014">
    <property type="entry name" value="PAS"/>
</dbReference>
<dbReference type="PROSITE" id="PS50113">
    <property type="entry name" value="PAC"/>
    <property type="match status" value="1"/>
</dbReference>